<protein>
    <submittedName>
        <fullName evidence="2">Uncharacterized protein</fullName>
    </submittedName>
</protein>
<keyword evidence="1" id="KW-0472">Membrane</keyword>
<dbReference type="RefSeq" id="WP_076340746.1">
    <property type="nucleotide sequence ID" value="NZ_CAJTMI010000066.1"/>
</dbReference>
<dbReference type="Proteomes" id="UP000186705">
    <property type="component" value="Unassembled WGS sequence"/>
</dbReference>
<feature type="transmembrane region" description="Helical" evidence="1">
    <location>
        <begin position="116"/>
        <end position="138"/>
    </location>
</feature>
<keyword evidence="1" id="KW-0812">Transmembrane</keyword>
<keyword evidence="1" id="KW-1133">Transmembrane helix</keyword>
<dbReference type="GeneID" id="78274849"/>
<dbReference type="AlphaFoldDB" id="A0A1U7NPJ9"/>
<feature type="transmembrane region" description="Helical" evidence="1">
    <location>
        <begin position="76"/>
        <end position="96"/>
    </location>
</feature>
<reference evidence="2 3" key="1">
    <citation type="submission" date="2016-11" db="EMBL/GenBank/DDBJ databases">
        <title>Description of two novel members of the family Erysipelotrichaceae: Ileibacterium lipovorans gen. nov., sp. nov. and Dubosiella newyorkensis, gen. nov., sp. nov.</title>
        <authorList>
            <person name="Cox L.M."/>
            <person name="Sohn J."/>
            <person name="Tyrrell K.L."/>
            <person name="Citron D.M."/>
            <person name="Lawson P.A."/>
            <person name="Patel N.B."/>
            <person name="Iizumi T."/>
            <person name="Perez-Perez G.I."/>
            <person name="Goldstein E.J."/>
            <person name="Blaser M.J."/>
        </authorList>
    </citation>
    <scope>NUCLEOTIDE SEQUENCE [LARGE SCALE GENOMIC DNA]</scope>
    <source>
        <strain evidence="2 3">NYU-BL-A4</strain>
    </source>
</reference>
<feature type="transmembrane region" description="Helical" evidence="1">
    <location>
        <begin position="169"/>
        <end position="188"/>
    </location>
</feature>
<comment type="caution">
    <text evidence="2">The sequence shown here is derived from an EMBL/GenBank/DDBJ whole genome shotgun (WGS) entry which is preliminary data.</text>
</comment>
<organism evidence="2 3">
    <name type="scientific">Dubosiella newyorkensis</name>
    <dbReference type="NCBI Taxonomy" id="1862672"/>
    <lineage>
        <taxon>Bacteria</taxon>
        <taxon>Bacillati</taxon>
        <taxon>Bacillota</taxon>
        <taxon>Erysipelotrichia</taxon>
        <taxon>Erysipelotrichales</taxon>
        <taxon>Erysipelotrichaceae</taxon>
        <taxon>Dubosiella</taxon>
    </lineage>
</organism>
<dbReference type="EMBL" id="MPKA01000045">
    <property type="protein sequence ID" value="OLU47561.1"/>
    <property type="molecule type" value="Genomic_DNA"/>
</dbReference>
<feature type="transmembrane region" description="Helical" evidence="1">
    <location>
        <begin position="50"/>
        <end position="69"/>
    </location>
</feature>
<evidence type="ECO:0000256" key="1">
    <source>
        <dbReference type="SAM" id="Phobius"/>
    </source>
</evidence>
<proteinExistence type="predicted"/>
<feature type="transmembrane region" description="Helical" evidence="1">
    <location>
        <begin position="145"/>
        <end position="163"/>
    </location>
</feature>
<accession>A0A1U7NPJ9</accession>
<dbReference type="OrthoDB" id="3034708at2"/>
<evidence type="ECO:0000313" key="3">
    <source>
        <dbReference type="Proteomes" id="UP000186705"/>
    </source>
</evidence>
<keyword evidence="3" id="KW-1185">Reference proteome</keyword>
<sequence>MKKKQIKTGVEILISILGLLALYWIDLYAIKIQFSEHLNKFVTVHDEVWFPILNVLVCLMTSYFLGRLFSWSKNTWGLVLVFYLFLLCACVPNLIVANSAVYLSVSFMRSARFFQAILQIKSVIKAISLCLLVVGILLRKQNRHSRYTIGFLFASAILSSILYEFSTFAYAWYFYLGILGILPILYLAMRQNELRIPRGN</sequence>
<gene>
    <name evidence="2" type="ORF">BO225_02665</name>
</gene>
<feature type="transmembrane region" description="Helical" evidence="1">
    <location>
        <begin position="12"/>
        <end position="30"/>
    </location>
</feature>
<name>A0A1U7NPJ9_9FIRM</name>
<evidence type="ECO:0000313" key="2">
    <source>
        <dbReference type="EMBL" id="OLU47561.1"/>
    </source>
</evidence>